<protein>
    <submittedName>
        <fullName evidence="1">Uncharacterized protein</fullName>
    </submittedName>
</protein>
<accession>A0A6J5N7T0</accession>
<sequence>MRKMTQRELDQWATKRPQRMFDAMRDLTRVLYKSRDWHRREQICAGYDMHPAIQHAIYEADPANWHLLVLEWPHASDEGKHKIAYTRDERSGEANRQVVTTVGKYMTRHFPSIPSDVIRDIAAKYAQGVAKFVYTTIEMVDVIENGPSSCMSKSRDRFPDDRHPYEAYAPEFGWHMAVYSEGGNYTGRALCNEKYFVRSYRADTGSSYSSTDDRLEAWLRSEGYTKTNNWSGYQLKKISVRGNNCGYLAPYLDGDAKYVTDGFYITDDDSDAQWEFDQTDGDADTISGETCADCDDRIRDGDGYWTGVHEDCYVCERCLNNHYTSVYGRNGNTYYLHDGNSIIYVGDEYYDADYLTDNDIVELENGDYVHSDDATYVDRLSEHHLSDDCVHCEHSDEYELARDCVELADGEWAHEDDAWCCDHSGKYYLNDDEDIRYETECGKTVHIDYADRYAPEQTTLPLE</sequence>
<reference evidence="1" key="1">
    <citation type="submission" date="2020-04" db="EMBL/GenBank/DDBJ databases">
        <authorList>
            <person name="Chiriac C."/>
            <person name="Salcher M."/>
            <person name="Ghai R."/>
            <person name="Kavagutti S V."/>
        </authorList>
    </citation>
    <scope>NUCLEOTIDE SEQUENCE</scope>
</reference>
<dbReference type="EMBL" id="LR796614">
    <property type="protein sequence ID" value="CAB4155109.1"/>
    <property type="molecule type" value="Genomic_DNA"/>
</dbReference>
<proteinExistence type="predicted"/>
<gene>
    <name evidence="1" type="ORF">UFOVP654_75</name>
</gene>
<name>A0A6J5N7T0_9CAUD</name>
<evidence type="ECO:0000313" key="1">
    <source>
        <dbReference type="EMBL" id="CAB4155109.1"/>
    </source>
</evidence>
<organism evidence="1">
    <name type="scientific">uncultured Caudovirales phage</name>
    <dbReference type="NCBI Taxonomy" id="2100421"/>
    <lineage>
        <taxon>Viruses</taxon>
        <taxon>Duplodnaviria</taxon>
        <taxon>Heunggongvirae</taxon>
        <taxon>Uroviricota</taxon>
        <taxon>Caudoviricetes</taxon>
        <taxon>Peduoviridae</taxon>
        <taxon>Maltschvirus</taxon>
        <taxon>Maltschvirus maltsch</taxon>
    </lineage>
</organism>